<evidence type="ECO:0000313" key="3">
    <source>
        <dbReference type="EMBL" id="VTZ48522.1"/>
    </source>
</evidence>
<gene>
    <name evidence="3" type="ORF">MPC4_10477</name>
    <name evidence="2" type="ORF">MTUNDRAET4_2299</name>
</gene>
<evidence type="ECO:0000313" key="4">
    <source>
        <dbReference type="Proteomes" id="UP000294360"/>
    </source>
</evidence>
<keyword evidence="5" id="KW-1185">Reference proteome</keyword>
<dbReference type="Proteomes" id="UP000485880">
    <property type="component" value="Unassembled WGS sequence"/>
</dbReference>
<dbReference type="OrthoDB" id="8255309at2"/>
<dbReference type="EMBL" id="LR536450">
    <property type="protein sequence ID" value="VFU09192.1"/>
    <property type="molecule type" value="Genomic_DNA"/>
</dbReference>
<reference evidence="2 4" key="1">
    <citation type="submission" date="2019-03" db="EMBL/GenBank/DDBJ databases">
        <authorList>
            <person name="Kox A.R. M."/>
        </authorList>
    </citation>
    <scope>NUCLEOTIDE SEQUENCE [LARGE SCALE GENOMIC DNA]</scope>
    <source>
        <strain evidence="2">MTUNDRAET4 annotated genome</strain>
    </source>
</reference>
<evidence type="ECO:0000313" key="5">
    <source>
        <dbReference type="Proteomes" id="UP000485880"/>
    </source>
</evidence>
<evidence type="ECO:0000313" key="2">
    <source>
        <dbReference type="EMBL" id="VFU09192.1"/>
    </source>
</evidence>
<evidence type="ECO:0000256" key="1">
    <source>
        <dbReference type="SAM" id="SignalP"/>
    </source>
</evidence>
<keyword evidence="1" id="KW-0732">Signal</keyword>
<dbReference type="AlphaFoldDB" id="A0A4U8Z1N4"/>
<protein>
    <submittedName>
        <fullName evidence="2">Uncharacterized protein</fullName>
    </submittedName>
</protein>
<dbReference type="KEGG" id="mtun:MTUNDRAET4_2299"/>
<dbReference type="RefSeq" id="WP_134489450.1">
    <property type="nucleotide sequence ID" value="NZ_CABFMQ020000001.1"/>
</dbReference>
<organism evidence="2 4">
    <name type="scientific">Methylocella tundrae</name>
    <dbReference type="NCBI Taxonomy" id="227605"/>
    <lineage>
        <taxon>Bacteria</taxon>
        <taxon>Pseudomonadati</taxon>
        <taxon>Pseudomonadota</taxon>
        <taxon>Alphaproteobacteria</taxon>
        <taxon>Hyphomicrobiales</taxon>
        <taxon>Beijerinckiaceae</taxon>
        <taxon>Methylocella</taxon>
    </lineage>
</organism>
<feature type="signal peptide" evidence="1">
    <location>
        <begin position="1"/>
        <end position="19"/>
    </location>
</feature>
<dbReference type="EMBL" id="CABFMQ020000001">
    <property type="protein sequence ID" value="VTZ48522.1"/>
    <property type="molecule type" value="Genomic_DNA"/>
</dbReference>
<feature type="chain" id="PRO_5044609840" evidence="1">
    <location>
        <begin position="20"/>
        <end position="71"/>
    </location>
</feature>
<sequence>MKIMIFSAFAALIVAGAMIASVEEAGAVVCARGVYRAGCAGVRGAAVVRRPVVVAPHRAVVVRPRGAVIVR</sequence>
<accession>A0A4U8Z1N4</accession>
<dbReference type="Proteomes" id="UP000294360">
    <property type="component" value="Chromosome"/>
</dbReference>
<reference evidence="3 5" key="2">
    <citation type="submission" date="2019-05" db="EMBL/GenBank/DDBJ databases">
        <authorList>
            <person name="Farhan Ul Haque M."/>
        </authorList>
    </citation>
    <scope>NUCLEOTIDE SEQUENCE [LARGE SCALE GENOMIC DNA]</scope>
    <source>
        <strain evidence="3">2</strain>
    </source>
</reference>
<proteinExistence type="predicted"/>
<name>A0A4U8Z1N4_METTU</name>